<dbReference type="InterPro" id="IPR012337">
    <property type="entry name" value="RNaseH-like_sf"/>
</dbReference>
<comment type="cofactor">
    <cofactor evidence="1">
        <name>Mg(2+)</name>
        <dbReference type="ChEBI" id="CHEBI:18420"/>
    </cofactor>
</comment>
<protein>
    <submittedName>
        <fullName evidence="9">Exonuclease domain-containing protein</fullName>
    </submittedName>
</protein>
<evidence type="ECO:0000256" key="6">
    <source>
        <dbReference type="ARBA" id="ARBA00022842"/>
    </source>
</evidence>
<evidence type="ECO:0000256" key="3">
    <source>
        <dbReference type="ARBA" id="ARBA00022723"/>
    </source>
</evidence>
<name>A0A9J2PFJ1_ASCLU</name>
<dbReference type="GO" id="GO:0005737">
    <property type="term" value="C:cytoplasm"/>
    <property type="evidence" value="ECO:0007669"/>
    <property type="project" value="TreeGrafter"/>
</dbReference>
<organism evidence="8 9">
    <name type="scientific">Ascaris lumbricoides</name>
    <name type="common">Giant roundworm</name>
    <dbReference type="NCBI Taxonomy" id="6252"/>
    <lineage>
        <taxon>Eukaryota</taxon>
        <taxon>Metazoa</taxon>
        <taxon>Ecdysozoa</taxon>
        <taxon>Nematoda</taxon>
        <taxon>Chromadorea</taxon>
        <taxon>Rhabditida</taxon>
        <taxon>Spirurina</taxon>
        <taxon>Ascaridomorpha</taxon>
        <taxon>Ascaridoidea</taxon>
        <taxon>Ascarididae</taxon>
        <taxon>Ascaris</taxon>
    </lineage>
</organism>
<evidence type="ECO:0000313" key="8">
    <source>
        <dbReference type="Proteomes" id="UP000036681"/>
    </source>
</evidence>
<dbReference type="GO" id="GO:0046872">
    <property type="term" value="F:metal ion binding"/>
    <property type="evidence" value="ECO:0007669"/>
    <property type="project" value="UniProtKB-KW"/>
</dbReference>
<keyword evidence="2" id="KW-0540">Nuclease</keyword>
<keyword evidence="3" id="KW-0479">Metal-binding</keyword>
<keyword evidence="4" id="KW-0378">Hydrolase</keyword>
<evidence type="ECO:0000256" key="7">
    <source>
        <dbReference type="SAM" id="MobiDB-lite"/>
    </source>
</evidence>
<evidence type="ECO:0000256" key="4">
    <source>
        <dbReference type="ARBA" id="ARBA00022801"/>
    </source>
</evidence>
<dbReference type="PANTHER" id="PTHR13058:SF19">
    <property type="entry name" value="LD40940P"/>
    <property type="match status" value="1"/>
</dbReference>
<evidence type="ECO:0000313" key="9">
    <source>
        <dbReference type="WBParaSite" id="ALUE_0000823301-mRNA-1"/>
    </source>
</evidence>
<dbReference type="GO" id="GO:0008296">
    <property type="term" value="F:3'-5'-DNA exonuclease activity"/>
    <property type="evidence" value="ECO:0007669"/>
    <property type="project" value="TreeGrafter"/>
</dbReference>
<dbReference type="GO" id="GO:0006308">
    <property type="term" value="P:DNA catabolic process"/>
    <property type="evidence" value="ECO:0007669"/>
    <property type="project" value="TreeGrafter"/>
</dbReference>
<proteinExistence type="predicted"/>
<evidence type="ECO:0000256" key="5">
    <source>
        <dbReference type="ARBA" id="ARBA00022839"/>
    </source>
</evidence>
<dbReference type="InterPro" id="IPR040393">
    <property type="entry name" value="TREX1/2"/>
</dbReference>
<dbReference type="GO" id="GO:0003676">
    <property type="term" value="F:nucleic acid binding"/>
    <property type="evidence" value="ECO:0007669"/>
    <property type="project" value="InterPro"/>
</dbReference>
<dbReference type="Proteomes" id="UP000036681">
    <property type="component" value="Unplaced"/>
</dbReference>
<dbReference type="PANTHER" id="PTHR13058">
    <property type="entry name" value="THREE PRIME REPAIR EXONUCLEASE 1, 2"/>
    <property type="match status" value="1"/>
</dbReference>
<dbReference type="AlphaFoldDB" id="A0A9J2PFJ1"/>
<feature type="compositionally biased region" description="Basic and acidic residues" evidence="7">
    <location>
        <begin position="258"/>
        <end position="276"/>
    </location>
</feature>
<keyword evidence="8" id="KW-1185">Reference proteome</keyword>
<reference evidence="9" key="1">
    <citation type="submission" date="2023-03" db="UniProtKB">
        <authorList>
            <consortium name="WormBaseParasite"/>
        </authorList>
    </citation>
    <scope>IDENTIFICATION</scope>
</reference>
<keyword evidence="5" id="KW-0269">Exonuclease</keyword>
<evidence type="ECO:0000256" key="2">
    <source>
        <dbReference type="ARBA" id="ARBA00022722"/>
    </source>
</evidence>
<feature type="region of interest" description="Disordered" evidence="7">
    <location>
        <begin position="245"/>
        <end position="283"/>
    </location>
</feature>
<evidence type="ECO:0000256" key="1">
    <source>
        <dbReference type="ARBA" id="ARBA00001946"/>
    </source>
</evidence>
<keyword evidence="6" id="KW-0460">Magnesium</keyword>
<accession>A0A9J2PFJ1</accession>
<dbReference type="Gene3D" id="3.30.420.10">
    <property type="entry name" value="Ribonuclease H-like superfamily/Ribonuclease H"/>
    <property type="match status" value="2"/>
</dbReference>
<dbReference type="InterPro" id="IPR036397">
    <property type="entry name" value="RNaseH_sf"/>
</dbReference>
<sequence length="440" mass="50561">MSAEQRPLAPIQTYVMMDFETTGLFPDDPLNPMNDLPLPGDPSRNPYLQLTNYIRMTNSRSSPQIVEMSAVSTSRSQIRAGIAEMTALNALEDQSEKATDKPLQFVIRVPCNVHTRQVKPNLTEKEWNKYESKRNRSQAIKLTRIALEERNNFAVEWAGMQLFLEQMPKPVCIIAHNGVRFDFRVLYAELERHNLLRSSPIPEQVYFVDSYLMFMDLEKKHHEDLRLLTQFIDWSKLTNKLRRPPKLHILENSNTPRETSDGEQKRSETEDGKTGDEANDAASSSCTLVAIEESTRAAQFSTPPQRALETCLSSSSPSSAKRRLFDIAYDHPLQFVRTSQWSPAKKKRVRSNFFQRLNDGDWVFDGHVSMKYFREKGVFRLEQMYKELINGPFEAHFAQDDCEALLQVCMAYGQEFIDYVDAKAAPFPYHVIANSTITLS</sequence>
<dbReference type="SUPFAM" id="SSF53098">
    <property type="entry name" value="Ribonuclease H-like"/>
    <property type="match status" value="1"/>
</dbReference>
<dbReference type="WBParaSite" id="ALUE_0000823301-mRNA-1">
    <property type="protein sequence ID" value="ALUE_0000823301-mRNA-1"/>
    <property type="gene ID" value="ALUE_0000823301"/>
</dbReference>